<dbReference type="GO" id="GO:0006508">
    <property type="term" value="P:proteolysis"/>
    <property type="evidence" value="ECO:0007669"/>
    <property type="project" value="InterPro"/>
</dbReference>
<evidence type="ECO:0000313" key="2">
    <source>
        <dbReference type="EMBL" id="PQJ79275.1"/>
    </source>
</evidence>
<dbReference type="CDD" id="cd06567">
    <property type="entry name" value="Peptidase_S41"/>
    <property type="match status" value="1"/>
</dbReference>
<dbReference type="Gene3D" id="3.90.226.10">
    <property type="entry name" value="2-enoyl-CoA Hydratase, Chain A, domain 1"/>
    <property type="match status" value="1"/>
</dbReference>
<dbReference type="Pfam" id="PF03572">
    <property type="entry name" value="Peptidase_S41"/>
    <property type="match status" value="1"/>
</dbReference>
<organism evidence="2 3">
    <name type="scientific">Polaribacter porphyrae</name>
    <dbReference type="NCBI Taxonomy" id="1137780"/>
    <lineage>
        <taxon>Bacteria</taxon>
        <taxon>Pseudomonadati</taxon>
        <taxon>Bacteroidota</taxon>
        <taxon>Flavobacteriia</taxon>
        <taxon>Flavobacteriales</taxon>
        <taxon>Flavobacteriaceae</taxon>
    </lineage>
</organism>
<dbReference type="OrthoDB" id="9815657at2"/>
<sequence>MKFKSIFLILLIATFLCESCSVEKAIFNKNQTYFSKNKLTKKEISKEVDFFIHQLEEITLNPYQLANVDKIKHQINTLKSYENISVKDFFREMLILIGHFNIAHLYLSFPYKNYKEEIKNNKLPFKFKIKNNSIVITNKTNKYNIGNEVISINGKRVDSLLNRFYKYIGGTEVWKKTMVEKNLNQYLWLNDIKSPFDVKTTKNTKTIYKDFDKKHQSEKSVIFNFSNKINYQKINDSVGYISFKRMDIYKNLKGYEEFLKTVFSNIQKDKIQKLVIDVRNNPGGNSVIGEKMIDYINDKPFRYSGGKKWKVSKAYKKHFKKMFPFYARPFLKSDTTIKEYFNSPNNTILNKTTNYLIKKPKKNNLRFSGNIYLVVDNGTFSSANIFANAIEDFNMATIIGEKTGEVINDYGEIVAVKFKKSGIYVWIPSAIFIRANGNEADKNPVIPDKHIKQEVLDNMSKDDIVHFINSNYK</sequence>
<gene>
    <name evidence="2" type="ORF">BTO18_08860</name>
</gene>
<comment type="caution">
    <text evidence="2">The sequence shown here is derived from an EMBL/GenBank/DDBJ whole genome shotgun (WGS) entry which is preliminary data.</text>
</comment>
<feature type="domain" description="Tail specific protease" evidence="1">
    <location>
        <begin position="193"/>
        <end position="452"/>
    </location>
</feature>
<dbReference type="InterPro" id="IPR005151">
    <property type="entry name" value="Tail-specific_protease"/>
</dbReference>
<evidence type="ECO:0000313" key="3">
    <source>
        <dbReference type="Proteomes" id="UP000238882"/>
    </source>
</evidence>
<accession>A0A2S7WNT7</accession>
<proteinExistence type="predicted"/>
<keyword evidence="3" id="KW-1185">Reference proteome</keyword>
<name>A0A2S7WNT7_9FLAO</name>
<dbReference type="SUPFAM" id="SSF52096">
    <property type="entry name" value="ClpP/crotonase"/>
    <property type="match status" value="1"/>
</dbReference>
<dbReference type="GO" id="GO:0008236">
    <property type="term" value="F:serine-type peptidase activity"/>
    <property type="evidence" value="ECO:0007669"/>
    <property type="project" value="InterPro"/>
</dbReference>
<protein>
    <recommendedName>
        <fullName evidence="1">Tail specific protease domain-containing protein</fullName>
    </recommendedName>
</protein>
<evidence type="ECO:0000259" key="1">
    <source>
        <dbReference type="SMART" id="SM00245"/>
    </source>
</evidence>
<dbReference type="Proteomes" id="UP000238882">
    <property type="component" value="Unassembled WGS sequence"/>
</dbReference>
<dbReference type="AlphaFoldDB" id="A0A2S7WNT7"/>
<dbReference type="EMBL" id="MSCN01000001">
    <property type="protein sequence ID" value="PQJ79275.1"/>
    <property type="molecule type" value="Genomic_DNA"/>
</dbReference>
<reference evidence="2 3" key="1">
    <citation type="submission" date="2016-12" db="EMBL/GenBank/DDBJ databases">
        <title>Trade-off between light-utilization and light-protection in marine flavobacteria.</title>
        <authorList>
            <person name="Kumagai Y."/>
            <person name="Yoshizawa S."/>
            <person name="Kogure K."/>
            <person name="Iwasaki W."/>
        </authorList>
    </citation>
    <scope>NUCLEOTIDE SEQUENCE [LARGE SCALE GENOMIC DNA]</scope>
    <source>
        <strain evidence="2 3">NBRC 108759</strain>
    </source>
</reference>
<dbReference type="RefSeq" id="WP_105015874.1">
    <property type="nucleotide sequence ID" value="NZ_MSCN01000001.1"/>
</dbReference>
<dbReference type="InterPro" id="IPR029045">
    <property type="entry name" value="ClpP/crotonase-like_dom_sf"/>
</dbReference>
<dbReference type="SMART" id="SM00245">
    <property type="entry name" value="TSPc"/>
    <property type="match status" value="1"/>
</dbReference>